<feature type="chain" id="PRO_5021374531" evidence="1">
    <location>
        <begin position="19"/>
        <end position="264"/>
    </location>
</feature>
<dbReference type="EMBL" id="SRLO01000203">
    <property type="protein sequence ID" value="TNN67476.1"/>
    <property type="molecule type" value="Genomic_DNA"/>
</dbReference>
<feature type="signal peptide" evidence="1">
    <location>
        <begin position="1"/>
        <end position="18"/>
    </location>
</feature>
<organism evidence="2 3">
    <name type="scientific">Liparis tanakae</name>
    <name type="common">Tanaka's snailfish</name>
    <dbReference type="NCBI Taxonomy" id="230148"/>
    <lineage>
        <taxon>Eukaryota</taxon>
        <taxon>Metazoa</taxon>
        <taxon>Chordata</taxon>
        <taxon>Craniata</taxon>
        <taxon>Vertebrata</taxon>
        <taxon>Euteleostomi</taxon>
        <taxon>Actinopterygii</taxon>
        <taxon>Neopterygii</taxon>
        <taxon>Teleostei</taxon>
        <taxon>Neoteleostei</taxon>
        <taxon>Acanthomorphata</taxon>
        <taxon>Eupercaria</taxon>
        <taxon>Perciformes</taxon>
        <taxon>Cottioidei</taxon>
        <taxon>Cottales</taxon>
        <taxon>Liparidae</taxon>
        <taxon>Liparis</taxon>
    </lineage>
</organism>
<gene>
    <name evidence="2" type="ORF">EYF80_022282</name>
</gene>
<comment type="caution">
    <text evidence="2">The sequence shown here is derived from an EMBL/GenBank/DDBJ whole genome shotgun (WGS) entry which is preliminary data.</text>
</comment>
<dbReference type="AlphaFoldDB" id="A0A4Z2HNM8"/>
<proteinExistence type="predicted"/>
<sequence length="264" mass="28389">MSVRALLITSALLAAASAVDRSTCGALWFFKLPCAQTAEALGSRVKAWSTQEGHGSREQCMYEARSTTTSQNADRPDDYCLLHSVINVQYVALRALPPELENGVEEDHHAQGQDAGDSDGHGFLRAPRAVQFDDDVHVAVVVVALLRHRGVPVPVGVGGEAVAAHEVPQDGPRVAGLHAQHLVVELPVLLPLVEVDTNSAWRLNFTTVTVPHGPVSFEEVGFGDVLPPDSCLDALSGHAAPEQRDVLRVRRLESRVLEDPETVS</sequence>
<evidence type="ECO:0000313" key="3">
    <source>
        <dbReference type="Proteomes" id="UP000314294"/>
    </source>
</evidence>
<accession>A0A4Z2HNM8</accession>
<name>A0A4Z2HNM8_9TELE</name>
<dbReference type="Proteomes" id="UP000314294">
    <property type="component" value="Unassembled WGS sequence"/>
</dbReference>
<evidence type="ECO:0000313" key="2">
    <source>
        <dbReference type="EMBL" id="TNN67476.1"/>
    </source>
</evidence>
<keyword evidence="1" id="KW-0732">Signal</keyword>
<keyword evidence="3" id="KW-1185">Reference proteome</keyword>
<reference evidence="2 3" key="1">
    <citation type="submission" date="2019-03" db="EMBL/GenBank/DDBJ databases">
        <title>First draft genome of Liparis tanakae, snailfish: a comprehensive survey of snailfish specific genes.</title>
        <authorList>
            <person name="Kim W."/>
            <person name="Song I."/>
            <person name="Jeong J.-H."/>
            <person name="Kim D."/>
            <person name="Kim S."/>
            <person name="Ryu S."/>
            <person name="Song J.Y."/>
            <person name="Lee S.K."/>
        </authorList>
    </citation>
    <scope>NUCLEOTIDE SEQUENCE [LARGE SCALE GENOMIC DNA]</scope>
    <source>
        <tissue evidence="2">Muscle</tissue>
    </source>
</reference>
<evidence type="ECO:0000256" key="1">
    <source>
        <dbReference type="SAM" id="SignalP"/>
    </source>
</evidence>
<protein>
    <submittedName>
        <fullName evidence="2">Uncharacterized protein</fullName>
    </submittedName>
</protein>